<name>A0ABW4UM55_9BACL</name>
<dbReference type="NCBIfam" id="TIGR01643">
    <property type="entry name" value="YD_repeat_2x"/>
    <property type="match status" value="1"/>
</dbReference>
<proteinExistence type="predicted"/>
<evidence type="ECO:0000313" key="1">
    <source>
        <dbReference type="EMBL" id="MFD1988351.1"/>
    </source>
</evidence>
<organism evidence="1 2">
    <name type="scientific">Paenibacillus nicotianae</name>
    <dbReference type="NCBI Taxonomy" id="1526551"/>
    <lineage>
        <taxon>Bacteria</taxon>
        <taxon>Bacillati</taxon>
        <taxon>Bacillota</taxon>
        <taxon>Bacilli</taxon>
        <taxon>Bacillales</taxon>
        <taxon>Paenibacillaceae</taxon>
        <taxon>Paenibacillus</taxon>
    </lineage>
</organism>
<comment type="caution">
    <text evidence="1">The sequence shown here is derived from an EMBL/GenBank/DDBJ whole genome shotgun (WGS) entry which is preliminary data.</text>
</comment>
<sequence>MQGFFRLYNQSKNSNGVTSNYTYDALNRLTAVQDGIDQTTRYAYDGTGGLTKITVNDLAGKSETLYTKAQTARYYNSSHK</sequence>
<evidence type="ECO:0000313" key="2">
    <source>
        <dbReference type="Proteomes" id="UP001597403"/>
    </source>
</evidence>
<dbReference type="EMBL" id="JBHUGF010000001">
    <property type="protein sequence ID" value="MFD1988351.1"/>
    <property type="molecule type" value="Genomic_DNA"/>
</dbReference>
<dbReference type="Gene3D" id="2.180.10.10">
    <property type="entry name" value="RHS repeat-associated core"/>
    <property type="match status" value="1"/>
</dbReference>
<reference evidence="2" key="1">
    <citation type="journal article" date="2019" name="Int. J. Syst. Evol. Microbiol.">
        <title>The Global Catalogue of Microorganisms (GCM) 10K type strain sequencing project: providing services to taxonomists for standard genome sequencing and annotation.</title>
        <authorList>
            <consortium name="The Broad Institute Genomics Platform"/>
            <consortium name="The Broad Institute Genome Sequencing Center for Infectious Disease"/>
            <person name="Wu L."/>
            <person name="Ma J."/>
        </authorList>
    </citation>
    <scope>NUCLEOTIDE SEQUENCE [LARGE SCALE GENOMIC DNA]</scope>
    <source>
        <strain evidence="2">CGMCC 1.15067</strain>
    </source>
</reference>
<dbReference type="InterPro" id="IPR006530">
    <property type="entry name" value="YD"/>
</dbReference>
<gene>
    <name evidence="1" type="ORF">ACFSGI_00020</name>
</gene>
<evidence type="ECO:0008006" key="3">
    <source>
        <dbReference type="Google" id="ProtNLM"/>
    </source>
</evidence>
<accession>A0ABW4UM55</accession>
<protein>
    <recommendedName>
        <fullName evidence="3">YD repeat-containing protein</fullName>
    </recommendedName>
</protein>
<keyword evidence="2" id="KW-1185">Reference proteome</keyword>
<dbReference type="Proteomes" id="UP001597403">
    <property type="component" value="Unassembled WGS sequence"/>
</dbReference>